<keyword evidence="5" id="KW-0067">ATP-binding</keyword>
<evidence type="ECO:0000256" key="3">
    <source>
        <dbReference type="ARBA" id="ARBA00022741"/>
    </source>
</evidence>
<keyword evidence="3" id="KW-0547">Nucleotide-binding</keyword>
<dbReference type="PROSITE" id="PS50011">
    <property type="entry name" value="PROTEIN_KINASE_DOM"/>
    <property type="match status" value="1"/>
</dbReference>
<dbReference type="InterPro" id="IPR008266">
    <property type="entry name" value="Tyr_kinase_AS"/>
</dbReference>
<evidence type="ECO:0000256" key="5">
    <source>
        <dbReference type="ARBA" id="ARBA00022840"/>
    </source>
</evidence>
<dbReference type="GO" id="GO:0005634">
    <property type="term" value="C:nucleus"/>
    <property type="evidence" value="ECO:0007669"/>
    <property type="project" value="TreeGrafter"/>
</dbReference>
<keyword evidence="8" id="KW-1185">Reference proteome</keyword>
<evidence type="ECO:0000259" key="6">
    <source>
        <dbReference type="PROSITE" id="PS50011"/>
    </source>
</evidence>
<dbReference type="Pfam" id="PF00069">
    <property type="entry name" value="Pkinase"/>
    <property type="match status" value="1"/>
</dbReference>
<dbReference type="PANTHER" id="PTHR24345:SF91">
    <property type="entry name" value="SERINE_THREONINE-PROTEIN KINASE PLK4"/>
    <property type="match status" value="1"/>
</dbReference>
<evidence type="ECO:0000256" key="1">
    <source>
        <dbReference type="ARBA" id="ARBA00022527"/>
    </source>
</evidence>
<dbReference type="GO" id="GO:0005524">
    <property type="term" value="F:ATP binding"/>
    <property type="evidence" value="ECO:0007669"/>
    <property type="project" value="UniProtKB-KW"/>
</dbReference>
<dbReference type="Proteomes" id="UP000693970">
    <property type="component" value="Unassembled WGS sequence"/>
</dbReference>
<evidence type="ECO:0000256" key="2">
    <source>
        <dbReference type="ARBA" id="ARBA00022679"/>
    </source>
</evidence>
<dbReference type="PROSITE" id="PS00109">
    <property type="entry name" value="PROTEIN_KINASE_TYR"/>
    <property type="match status" value="1"/>
</dbReference>
<name>A0A9K3L6Q6_9STRA</name>
<dbReference type="AlphaFoldDB" id="A0A9K3L6Q6"/>
<sequence length="387" mass="43875">MEDLDFLENATASFADIEANGDPVMPLPFDRPKVGRAVRVDAPVFNPVTKDVLKVSNIIYEHHTDGRPPDRAYWVGRKLKKCIFGVVKECTILRFRNDPETPWEVTEHKAAGKIMSWQKIKDLQHIEDPQKEVAAMQFVSRAGTHPHVMGVLDVLQDEEYLLIFMPFCTSGDLFGFVQQAGRFPEPMARYWFKQILEGLSHLQRMGVCHRDMSLENILVDEYTRSVVIDLGMCLRVPFDNGDGEVRDVTGGGLRRLIKPLIPCGKPNYISPEILASDVPFDGFAVDLWASGVILFIMLVGLPPWEFARPEDPRFKMVSKGKLARMLDSWKRPVSPSAADLLQKMLMEDPRQRLSLSEVKDHPWIVNDIASESITYQEPANGDEGWRG</sequence>
<dbReference type="OrthoDB" id="541276at2759"/>
<reference evidence="7" key="2">
    <citation type="submission" date="2021-04" db="EMBL/GenBank/DDBJ databases">
        <authorList>
            <person name="Podell S."/>
        </authorList>
    </citation>
    <scope>NUCLEOTIDE SEQUENCE</scope>
    <source>
        <strain evidence="7">Hildebrandi</strain>
    </source>
</reference>
<accession>A0A9K3L6Q6</accession>
<dbReference type="PANTHER" id="PTHR24345">
    <property type="entry name" value="SERINE/THREONINE-PROTEIN KINASE PLK"/>
    <property type="match status" value="1"/>
</dbReference>
<feature type="domain" description="Protein kinase" evidence="6">
    <location>
        <begin position="73"/>
        <end position="364"/>
    </location>
</feature>
<proteinExistence type="predicted"/>
<protein>
    <submittedName>
        <fullName evidence="7">Protein kinase domain containing protein</fullName>
    </submittedName>
</protein>
<gene>
    <name evidence="7" type="ORF">IV203_000606</name>
</gene>
<keyword evidence="1" id="KW-0723">Serine/threonine-protein kinase</keyword>
<dbReference type="GO" id="GO:0004674">
    <property type="term" value="F:protein serine/threonine kinase activity"/>
    <property type="evidence" value="ECO:0007669"/>
    <property type="project" value="UniProtKB-KW"/>
</dbReference>
<evidence type="ECO:0000313" key="8">
    <source>
        <dbReference type="Proteomes" id="UP000693970"/>
    </source>
</evidence>
<evidence type="ECO:0000256" key="4">
    <source>
        <dbReference type="ARBA" id="ARBA00022777"/>
    </source>
</evidence>
<organism evidence="7 8">
    <name type="scientific">Nitzschia inconspicua</name>
    <dbReference type="NCBI Taxonomy" id="303405"/>
    <lineage>
        <taxon>Eukaryota</taxon>
        <taxon>Sar</taxon>
        <taxon>Stramenopiles</taxon>
        <taxon>Ochrophyta</taxon>
        <taxon>Bacillariophyta</taxon>
        <taxon>Bacillariophyceae</taxon>
        <taxon>Bacillariophycidae</taxon>
        <taxon>Bacillariales</taxon>
        <taxon>Bacillariaceae</taxon>
        <taxon>Nitzschia</taxon>
    </lineage>
</organism>
<evidence type="ECO:0000313" key="7">
    <source>
        <dbReference type="EMBL" id="KAG7355920.1"/>
    </source>
</evidence>
<dbReference type="EMBL" id="JAGRRH010000015">
    <property type="protein sequence ID" value="KAG7355920.1"/>
    <property type="molecule type" value="Genomic_DNA"/>
</dbReference>
<keyword evidence="4 7" id="KW-0418">Kinase</keyword>
<dbReference type="InterPro" id="IPR000719">
    <property type="entry name" value="Prot_kinase_dom"/>
</dbReference>
<comment type="caution">
    <text evidence="7">The sequence shown here is derived from an EMBL/GenBank/DDBJ whole genome shotgun (WGS) entry which is preliminary data.</text>
</comment>
<reference evidence="7" key="1">
    <citation type="journal article" date="2021" name="Sci. Rep.">
        <title>Diploid genomic architecture of Nitzschia inconspicua, an elite biomass production diatom.</title>
        <authorList>
            <person name="Oliver A."/>
            <person name="Podell S."/>
            <person name="Pinowska A."/>
            <person name="Traller J.C."/>
            <person name="Smith S.R."/>
            <person name="McClure R."/>
            <person name="Beliaev A."/>
            <person name="Bohutskyi P."/>
            <person name="Hill E.A."/>
            <person name="Rabines A."/>
            <person name="Zheng H."/>
            <person name="Allen L.Z."/>
            <person name="Kuo A."/>
            <person name="Grigoriev I.V."/>
            <person name="Allen A.E."/>
            <person name="Hazlebeck D."/>
            <person name="Allen E.E."/>
        </authorList>
    </citation>
    <scope>NUCLEOTIDE SEQUENCE</scope>
    <source>
        <strain evidence="7">Hildebrandi</strain>
    </source>
</reference>
<keyword evidence="2" id="KW-0808">Transferase</keyword>